<comment type="caution">
    <text evidence="8">The sequence shown here is derived from an EMBL/GenBank/DDBJ whole genome shotgun (WGS) entry which is preliminary data.</text>
</comment>
<sequence>MFVLVTYDVNTETPEGRRRLRLVAKICKNFGVRVQNSVFECVVDSVQLMDMKFRIGEVINPETDSVRYYNLGKQGREHVEHVGAKPGLNVDDALIF</sequence>
<dbReference type="EMBL" id="VSSQ01000300">
    <property type="protein sequence ID" value="MPL90309.1"/>
    <property type="molecule type" value="Genomic_DNA"/>
</dbReference>
<dbReference type="PANTHER" id="PTHR34405">
    <property type="entry name" value="CRISPR-ASSOCIATED ENDORIBONUCLEASE CAS2"/>
    <property type="match status" value="1"/>
</dbReference>
<evidence type="ECO:0000256" key="2">
    <source>
        <dbReference type="ARBA" id="ARBA00022722"/>
    </source>
</evidence>
<keyword evidence="7" id="KW-0051">Antiviral defense</keyword>
<gene>
    <name evidence="8" type="primary">cas2_9</name>
    <name evidence="8" type="ORF">SDC9_36357</name>
</gene>
<dbReference type="AlphaFoldDB" id="A0A644VFZ4"/>
<dbReference type="NCBIfam" id="TIGR01573">
    <property type="entry name" value="cas2"/>
    <property type="match status" value="1"/>
</dbReference>
<dbReference type="HAMAP" id="MF_01471">
    <property type="entry name" value="Cas2"/>
    <property type="match status" value="1"/>
</dbReference>
<dbReference type="InterPro" id="IPR019199">
    <property type="entry name" value="Virulence_VapD/CRISPR_Cas2"/>
</dbReference>
<dbReference type="GO" id="GO:0046872">
    <property type="term" value="F:metal ion binding"/>
    <property type="evidence" value="ECO:0007669"/>
    <property type="project" value="UniProtKB-KW"/>
</dbReference>
<dbReference type="Gene3D" id="3.30.70.240">
    <property type="match status" value="1"/>
</dbReference>
<proteinExistence type="inferred from homology"/>
<reference evidence="8" key="1">
    <citation type="submission" date="2019-08" db="EMBL/GenBank/DDBJ databases">
        <authorList>
            <person name="Kucharzyk K."/>
            <person name="Murdoch R.W."/>
            <person name="Higgins S."/>
            <person name="Loffler F."/>
        </authorList>
    </citation>
    <scope>NUCLEOTIDE SEQUENCE</scope>
</reference>
<keyword evidence="6" id="KW-0460">Magnesium</keyword>
<dbReference type="SUPFAM" id="SSF143430">
    <property type="entry name" value="TTP0101/SSO1404-like"/>
    <property type="match status" value="1"/>
</dbReference>
<organism evidence="8">
    <name type="scientific">bioreactor metagenome</name>
    <dbReference type="NCBI Taxonomy" id="1076179"/>
    <lineage>
        <taxon>unclassified sequences</taxon>
        <taxon>metagenomes</taxon>
        <taxon>ecological metagenomes</taxon>
    </lineage>
</organism>
<dbReference type="GO" id="GO:0043571">
    <property type="term" value="P:maintenance of CRISPR repeat elements"/>
    <property type="evidence" value="ECO:0007669"/>
    <property type="project" value="InterPro"/>
</dbReference>
<comment type="cofactor">
    <cofactor evidence="1">
        <name>Mg(2+)</name>
        <dbReference type="ChEBI" id="CHEBI:18420"/>
    </cofactor>
</comment>
<dbReference type="InterPro" id="IPR021127">
    <property type="entry name" value="CRISPR_associated_Cas2"/>
</dbReference>
<dbReference type="GO" id="GO:0016787">
    <property type="term" value="F:hydrolase activity"/>
    <property type="evidence" value="ECO:0007669"/>
    <property type="project" value="UniProtKB-KW"/>
</dbReference>
<keyword evidence="5 8" id="KW-0378">Hydrolase</keyword>
<evidence type="ECO:0000256" key="7">
    <source>
        <dbReference type="ARBA" id="ARBA00023118"/>
    </source>
</evidence>
<keyword evidence="4 8" id="KW-0255">Endonuclease</keyword>
<dbReference type="EC" id="3.1.-.-" evidence="8"/>
<dbReference type="PIRSF" id="PIRSF032582">
    <property type="entry name" value="Cas2"/>
    <property type="match status" value="1"/>
</dbReference>
<evidence type="ECO:0000256" key="4">
    <source>
        <dbReference type="ARBA" id="ARBA00022759"/>
    </source>
</evidence>
<name>A0A644VFZ4_9ZZZZ</name>
<dbReference type="GO" id="GO:0004521">
    <property type="term" value="F:RNA endonuclease activity"/>
    <property type="evidence" value="ECO:0007669"/>
    <property type="project" value="InterPro"/>
</dbReference>
<dbReference type="GO" id="GO:0051607">
    <property type="term" value="P:defense response to virus"/>
    <property type="evidence" value="ECO:0007669"/>
    <property type="project" value="UniProtKB-KW"/>
</dbReference>
<evidence type="ECO:0000256" key="1">
    <source>
        <dbReference type="ARBA" id="ARBA00001946"/>
    </source>
</evidence>
<dbReference type="PANTHER" id="PTHR34405:SF3">
    <property type="entry name" value="CRISPR-ASSOCIATED ENDORIBONUCLEASE CAS2 3"/>
    <property type="match status" value="1"/>
</dbReference>
<evidence type="ECO:0000256" key="6">
    <source>
        <dbReference type="ARBA" id="ARBA00022842"/>
    </source>
</evidence>
<accession>A0A644VFZ4</accession>
<evidence type="ECO:0000256" key="3">
    <source>
        <dbReference type="ARBA" id="ARBA00022723"/>
    </source>
</evidence>
<dbReference type="CDD" id="cd09725">
    <property type="entry name" value="Cas2_I_II_III"/>
    <property type="match status" value="1"/>
</dbReference>
<keyword evidence="2" id="KW-0540">Nuclease</keyword>
<keyword evidence="3" id="KW-0479">Metal-binding</keyword>
<protein>
    <submittedName>
        <fullName evidence="8">CRISPR-associated endonuclease Cas2</fullName>
        <ecNumber evidence="8">3.1.-.-</ecNumber>
    </submittedName>
</protein>
<evidence type="ECO:0000256" key="5">
    <source>
        <dbReference type="ARBA" id="ARBA00022801"/>
    </source>
</evidence>
<dbReference type="Pfam" id="PF09827">
    <property type="entry name" value="CRISPR_Cas2"/>
    <property type="match status" value="1"/>
</dbReference>
<evidence type="ECO:0000313" key="8">
    <source>
        <dbReference type="EMBL" id="MPL90309.1"/>
    </source>
</evidence>